<dbReference type="SUPFAM" id="SSF53474">
    <property type="entry name" value="alpha/beta-Hydrolases"/>
    <property type="match status" value="1"/>
</dbReference>
<accession>K6YLK9</accession>
<dbReference type="RefSeq" id="WP_007619451.1">
    <property type="nucleotide sequence ID" value="NZ_BAEO01000027.1"/>
</dbReference>
<organism evidence="1 2">
    <name type="scientific">Paraglaciecola arctica BSs20135</name>
    <dbReference type="NCBI Taxonomy" id="493475"/>
    <lineage>
        <taxon>Bacteria</taxon>
        <taxon>Pseudomonadati</taxon>
        <taxon>Pseudomonadota</taxon>
        <taxon>Gammaproteobacteria</taxon>
        <taxon>Alteromonadales</taxon>
        <taxon>Alteromonadaceae</taxon>
        <taxon>Paraglaciecola</taxon>
    </lineage>
</organism>
<proteinExistence type="predicted"/>
<evidence type="ECO:0000313" key="1">
    <source>
        <dbReference type="EMBL" id="GAC19052.1"/>
    </source>
</evidence>
<keyword evidence="2" id="KW-1185">Reference proteome</keyword>
<evidence type="ECO:0000313" key="2">
    <source>
        <dbReference type="Proteomes" id="UP000006327"/>
    </source>
</evidence>
<dbReference type="PANTHER" id="PTHR35602:SF3">
    <property type="entry name" value="ESTERASE YQIA"/>
    <property type="match status" value="1"/>
</dbReference>
<name>K6YLK9_9ALTE</name>
<dbReference type="OrthoDB" id="9814831at2"/>
<dbReference type="PANTHER" id="PTHR35602">
    <property type="entry name" value="ESTERASE YQIA-RELATED"/>
    <property type="match status" value="1"/>
</dbReference>
<dbReference type="Gene3D" id="3.40.50.1820">
    <property type="entry name" value="alpha/beta hydrolase"/>
    <property type="match status" value="1"/>
</dbReference>
<dbReference type="STRING" id="493475.GARC_2085"/>
<dbReference type="InterPro" id="IPR008886">
    <property type="entry name" value="UPF0227/Esterase_YqiA"/>
</dbReference>
<dbReference type="AlphaFoldDB" id="K6YLK9"/>
<comment type="caution">
    <text evidence="1">The sequence shown here is derived from an EMBL/GenBank/DDBJ whole genome shotgun (WGS) entry which is preliminary data.</text>
</comment>
<gene>
    <name evidence="1" type="primary">yqiA</name>
    <name evidence="1" type="ORF">GARC_2085</name>
</gene>
<dbReference type="EMBL" id="BAEO01000027">
    <property type="protein sequence ID" value="GAC19052.1"/>
    <property type="molecule type" value="Genomic_DNA"/>
</dbReference>
<dbReference type="eggNOG" id="COG3150">
    <property type="taxonomic scope" value="Bacteria"/>
</dbReference>
<dbReference type="InterPro" id="IPR029058">
    <property type="entry name" value="AB_hydrolase_fold"/>
</dbReference>
<dbReference type="Proteomes" id="UP000006327">
    <property type="component" value="Unassembled WGS sequence"/>
</dbReference>
<dbReference type="Pfam" id="PF05728">
    <property type="entry name" value="UPF0227"/>
    <property type="match status" value="1"/>
</dbReference>
<protein>
    <submittedName>
        <fullName evidence="1">Esterase yqiA</fullName>
    </submittedName>
</protein>
<sequence length="192" mass="22135">MQYVVIYLHGFLSSPQSQKATQTLEFVRANYPNLAIEIPQLANYPHEAVKNIELCIAKHKGKKLRFIGSSLGGFLSTYMVEKYSGKAVLINPAVRPFELLGDFLGEHINPYTGQPFLLENSHIEELRQLDTPTLDPKSDYWVLLQTADETLDYRQAETKYQDYKVTIEQGGDHSFQDFQRFLPDIFRFLLQD</sequence>
<reference evidence="1 2" key="1">
    <citation type="journal article" date="2017" name="Antonie Van Leeuwenhoek">
        <title>Rhizobium rhizosphaerae sp. nov., a novel species isolated from rice rhizosphere.</title>
        <authorList>
            <person name="Zhao J.J."/>
            <person name="Zhang J."/>
            <person name="Zhang R.J."/>
            <person name="Zhang C.W."/>
            <person name="Yin H.Q."/>
            <person name="Zhang X.X."/>
        </authorList>
    </citation>
    <scope>NUCLEOTIDE SEQUENCE [LARGE SCALE GENOMIC DNA]</scope>
    <source>
        <strain evidence="1 2">BSs20135</strain>
    </source>
</reference>